<proteinExistence type="predicted"/>
<reference evidence="2" key="1">
    <citation type="journal article" date="2019" name="Sci. Rep.">
        <title>Draft genome of Tanacetum cinerariifolium, the natural source of mosquito coil.</title>
        <authorList>
            <person name="Yamashiro T."/>
            <person name="Shiraishi A."/>
            <person name="Satake H."/>
            <person name="Nakayama K."/>
        </authorList>
    </citation>
    <scope>NUCLEOTIDE SEQUENCE</scope>
</reference>
<organism evidence="2">
    <name type="scientific">Tanacetum cinerariifolium</name>
    <name type="common">Dalmatian daisy</name>
    <name type="synonym">Chrysanthemum cinerariifolium</name>
    <dbReference type="NCBI Taxonomy" id="118510"/>
    <lineage>
        <taxon>Eukaryota</taxon>
        <taxon>Viridiplantae</taxon>
        <taxon>Streptophyta</taxon>
        <taxon>Embryophyta</taxon>
        <taxon>Tracheophyta</taxon>
        <taxon>Spermatophyta</taxon>
        <taxon>Magnoliopsida</taxon>
        <taxon>eudicotyledons</taxon>
        <taxon>Gunneridae</taxon>
        <taxon>Pentapetalae</taxon>
        <taxon>asterids</taxon>
        <taxon>campanulids</taxon>
        <taxon>Asterales</taxon>
        <taxon>Asteraceae</taxon>
        <taxon>Asteroideae</taxon>
        <taxon>Anthemideae</taxon>
        <taxon>Anthemidinae</taxon>
        <taxon>Tanacetum</taxon>
    </lineage>
</organism>
<name>A0A699TVQ9_TANCI</name>
<accession>A0A699TVQ9</accession>
<feature type="compositionally biased region" description="Basic and acidic residues" evidence="1">
    <location>
        <begin position="66"/>
        <end position="79"/>
    </location>
</feature>
<gene>
    <name evidence="2" type="ORF">Tci_883793</name>
</gene>
<feature type="region of interest" description="Disordered" evidence="1">
    <location>
        <begin position="1"/>
        <end position="118"/>
    </location>
</feature>
<protein>
    <submittedName>
        <fullName evidence="2">Uncharacterized protein</fullName>
    </submittedName>
</protein>
<dbReference type="AlphaFoldDB" id="A0A699TVQ9"/>
<evidence type="ECO:0000256" key="1">
    <source>
        <dbReference type="SAM" id="MobiDB-lite"/>
    </source>
</evidence>
<feature type="compositionally biased region" description="Basic residues" evidence="1">
    <location>
        <begin position="10"/>
        <end position="24"/>
    </location>
</feature>
<sequence>MTGQTDGRRAARHRQHGERARHRGRPDDGRFPTGGIDRYPAPWRDGDHSPAHRKPGAADAAVPHDGQPEKRERDVEHQPARRRAERCSGQQREFEPACGRDLSGAPAGVSREHAGERG</sequence>
<dbReference type="EMBL" id="BKCJ011261579">
    <property type="protein sequence ID" value="GFD11824.1"/>
    <property type="molecule type" value="Genomic_DNA"/>
</dbReference>
<evidence type="ECO:0000313" key="2">
    <source>
        <dbReference type="EMBL" id="GFD11824.1"/>
    </source>
</evidence>
<comment type="caution">
    <text evidence="2">The sequence shown here is derived from an EMBL/GenBank/DDBJ whole genome shotgun (WGS) entry which is preliminary data.</text>
</comment>